<gene>
    <name evidence="2" type="ORF">EJ08DRAFT_233891</name>
</gene>
<name>A0A9P4P4C5_9PEZI</name>
<evidence type="ECO:0008006" key="4">
    <source>
        <dbReference type="Google" id="ProtNLM"/>
    </source>
</evidence>
<accession>A0A9P4P4C5</accession>
<organism evidence="2 3">
    <name type="scientific">Tothia fuscella</name>
    <dbReference type="NCBI Taxonomy" id="1048955"/>
    <lineage>
        <taxon>Eukaryota</taxon>
        <taxon>Fungi</taxon>
        <taxon>Dikarya</taxon>
        <taxon>Ascomycota</taxon>
        <taxon>Pezizomycotina</taxon>
        <taxon>Dothideomycetes</taxon>
        <taxon>Pleosporomycetidae</taxon>
        <taxon>Venturiales</taxon>
        <taxon>Cylindrosympodiaceae</taxon>
        <taxon>Tothia</taxon>
    </lineage>
</organism>
<dbReference type="EMBL" id="MU007011">
    <property type="protein sequence ID" value="KAF2436301.1"/>
    <property type="molecule type" value="Genomic_DNA"/>
</dbReference>
<protein>
    <recommendedName>
        <fullName evidence="4">Secreted protein</fullName>
    </recommendedName>
</protein>
<evidence type="ECO:0000256" key="1">
    <source>
        <dbReference type="SAM" id="SignalP"/>
    </source>
</evidence>
<feature type="chain" id="PRO_5040492644" description="Secreted protein" evidence="1">
    <location>
        <begin position="23"/>
        <end position="74"/>
    </location>
</feature>
<evidence type="ECO:0000313" key="3">
    <source>
        <dbReference type="Proteomes" id="UP000800235"/>
    </source>
</evidence>
<dbReference type="AlphaFoldDB" id="A0A9P4P4C5"/>
<feature type="signal peptide" evidence="1">
    <location>
        <begin position="1"/>
        <end position="22"/>
    </location>
</feature>
<comment type="caution">
    <text evidence="2">The sequence shown here is derived from an EMBL/GenBank/DDBJ whole genome shotgun (WGS) entry which is preliminary data.</text>
</comment>
<keyword evidence="1" id="KW-0732">Signal</keyword>
<proteinExistence type="predicted"/>
<dbReference type="Proteomes" id="UP000800235">
    <property type="component" value="Unassembled WGS sequence"/>
</dbReference>
<keyword evidence="3" id="KW-1185">Reference proteome</keyword>
<evidence type="ECO:0000313" key="2">
    <source>
        <dbReference type="EMBL" id="KAF2436301.1"/>
    </source>
</evidence>
<reference evidence="2" key="1">
    <citation type="journal article" date="2020" name="Stud. Mycol.">
        <title>101 Dothideomycetes genomes: a test case for predicting lifestyles and emergence of pathogens.</title>
        <authorList>
            <person name="Haridas S."/>
            <person name="Albert R."/>
            <person name="Binder M."/>
            <person name="Bloem J."/>
            <person name="Labutti K."/>
            <person name="Salamov A."/>
            <person name="Andreopoulos B."/>
            <person name="Baker S."/>
            <person name="Barry K."/>
            <person name="Bills G."/>
            <person name="Bluhm B."/>
            <person name="Cannon C."/>
            <person name="Castanera R."/>
            <person name="Culley D."/>
            <person name="Daum C."/>
            <person name="Ezra D."/>
            <person name="Gonzalez J."/>
            <person name="Henrissat B."/>
            <person name="Kuo A."/>
            <person name="Liang C."/>
            <person name="Lipzen A."/>
            <person name="Lutzoni F."/>
            <person name="Magnuson J."/>
            <person name="Mondo S."/>
            <person name="Nolan M."/>
            <person name="Ohm R."/>
            <person name="Pangilinan J."/>
            <person name="Park H.-J."/>
            <person name="Ramirez L."/>
            <person name="Alfaro M."/>
            <person name="Sun H."/>
            <person name="Tritt A."/>
            <person name="Yoshinaga Y."/>
            <person name="Zwiers L.-H."/>
            <person name="Turgeon B."/>
            <person name="Goodwin S."/>
            <person name="Spatafora J."/>
            <person name="Crous P."/>
            <person name="Grigoriev I."/>
        </authorList>
    </citation>
    <scope>NUCLEOTIDE SEQUENCE</scope>
    <source>
        <strain evidence="2">CBS 130266</strain>
    </source>
</reference>
<sequence length="74" mass="8548">MQMLTLALNFIILCFVHHDILAVLLFRPHSWGQPGIVRLQRQIVECTNCGYHGLKSKHVVVNPIHNYYAESIYS</sequence>